<dbReference type="InterPro" id="IPR009593">
    <property type="entry name" value="DUF1203"/>
</dbReference>
<keyword evidence="2" id="KW-1185">Reference proteome</keyword>
<dbReference type="EMBL" id="JBHYPX010000015">
    <property type="protein sequence ID" value="MFE1352346.1"/>
    <property type="molecule type" value="Genomic_DNA"/>
</dbReference>
<organism evidence="1 2">
    <name type="scientific">Kitasatospora phosalacinea</name>
    <dbReference type="NCBI Taxonomy" id="2065"/>
    <lineage>
        <taxon>Bacteria</taxon>
        <taxon>Bacillati</taxon>
        <taxon>Actinomycetota</taxon>
        <taxon>Actinomycetes</taxon>
        <taxon>Kitasatosporales</taxon>
        <taxon>Streptomycetaceae</taxon>
        <taxon>Kitasatospora</taxon>
    </lineage>
</organism>
<dbReference type="RefSeq" id="WP_380322676.1">
    <property type="nucleotide sequence ID" value="NZ_JBHYPW010000018.1"/>
</dbReference>
<sequence length="172" mass="17922">MENTTATAATATATATALDVRAVPAPVLAELRRTDDAGRAREAADAGPGGQPLRCCLTRARPGERIVLLSYAPLLRWAAETGCDPGPYLETGPVFVHAGPCAGHPGGWPEGFHGGPRVLRAYSADGRILGGRVGEPAELPQLAAELLADPATAVLHVRAVEYGCFLHEVRRG</sequence>
<comment type="caution">
    <text evidence="1">The sequence shown here is derived from an EMBL/GenBank/DDBJ whole genome shotgun (WGS) entry which is preliminary data.</text>
</comment>
<name>A0ABW6GHX0_9ACTN</name>
<reference evidence="1 2" key="1">
    <citation type="submission" date="2024-09" db="EMBL/GenBank/DDBJ databases">
        <title>The Natural Products Discovery Center: Release of the First 8490 Sequenced Strains for Exploring Actinobacteria Biosynthetic Diversity.</title>
        <authorList>
            <person name="Kalkreuter E."/>
            <person name="Kautsar S.A."/>
            <person name="Yang D."/>
            <person name="Bader C.D."/>
            <person name="Teijaro C.N."/>
            <person name="Fluegel L."/>
            <person name="Davis C.M."/>
            <person name="Simpson J.R."/>
            <person name="Lauterbach L."/>
            <person name="Steele A.D."/>
            <person name="Gui C."/>
            <person name="Meng S."/>
            <person name="Li G."/>
            <person name="Viehrig K."/>
            <person name="Ye F."/>
            <person name="Su P."/>
            <person name="Kiefer A.F."/>
            <person name="Nichols A."/>
            <person name="Cepeda A.J."/>
            <person name="Yan W."/>
            <person name="Fan B."/>
            <person name="Jiang Y."/>
            <person name="Adhikari A."/>
            <person name="Zheng C.-J."/>
            <person name="Schuster L."/>
            <person name="Cowan T.M."/>
            <person name="Smanski M.J."/>
            <person name="Chevrette M.G."/>
            <person name="De Carvalho L.P.S."/>
            <person name="Shen B."/>
        </authorList>
    </citation>
    <scope>NUCLEOTIDE SEQUENCE [LARGE SCALE GENOMIC DNA]</scope>
    <source>
        <strain evidence="1 2">NPDC058753</strain>
    </source>
</reference>
<evidence type="ECO:0000313" key="2">
    <source>
        <dbReference type="Proteomes" id="UP001599542"/>
    </source>
</evidence>
<accession>A0ABW6GHX0</accession>
<dbReference type="PIRSF" id="PIRSF034110">
    <property type="entry name" value="DUF1203"/>
    <property type="match status" value="1"/>
</dbReference>
<dbReference type="Pfam" id="PF06718">
    <property type="entry name" value="DUF1203"/>
    <property type="match status" value="1"/>
</dbReference>
<gene>
    <name evidence="1" type="ORF">ACFW6T_10185</name>
</gene>
<evidence type="ECO:0000313" key="1">
    <source>
        <dbReference type="EMBL" id="MFE1352346.1"/>
    </source>
</evidence>
<dbReference type="Proteomes" id="UP001599542">
    <property type="component" value="Unassembled WGS sequence"/>
</dbReference>
<protein>
    <submittedName>
        <fullName evidence="1">DUF1203 domain-containing protein</fullName>
    </submittedName>
</protein>
<proteinExistence type="predicted"/>